<evidence type="ECO:0000256" key="3">
    <source>
        <dbReference type="ARBA" id="ARBA00023052"/>
    </source>
</evidence>
<accession>A0A1N7SMH3</accession>
<dbReference type="EC" id="2.2.1.1" evidence="5"/>
<comment type="similarity">
    <text evidence="2">Belongs to the transketolase family.</text>
</comment>
<dbReference type="Gene3D" id="3.40.50.970">
    <property type="match status" value="1"/>
</dbReference>
<evidence type="ECO:0000256" key="2">
    <source>
        <dbReference type="ARBA" id="ARBA00007131"/>
    </source>
</evidence>
<proteinExistence type="inferred from homology"/>
<dbReference type="PANTHER" id="PTHR47514">
    <property type="entry name" value="TRANSKETOLASE N-TERMINAL SECTION-RELATED"/>
    <property type="match status" value="1"/>
</dbReference>
<reference evidence="5" key="1">
    <citation type="submission" date="2016-12" db="EMBL/GenBank/DDBJ databases">
        <authorList>
            <person name="Moulin L."/>
        </authorList>
    </citation>
    <scope>NUCLEOTIDE SEQUENCE [LARGE SCALE GENOMIC DNA]</scope>
    <source>
        <strain evidence="5">STM 7183</strain>
    </source>
</reference>
<dbReference type="AlphaFoldDB" id="A0A1N7SMH3"/>
<keyword evidence="6" id="KW-1185">Reference proteome</keyword>
<organism evidence="5 6">
    <name type="scientific">Paraburkholderia piptadeniae</name>
    <dbReference type="NCBI Taxonomy" id="1701573"/>
    <lineage>
        <taxon>Bacteria</taxon>
        <taxon>Pseudomonadati</taxon>
        <taxon>Pseudomonadota</taxon>
        <taxon>Betaproteobacteria</taxon>
        <taxon>Burkholderiales</taxon>
        <taxon>Burkholderiaceae</taxon>
        <taxon>Paraburkholderia</taxon>
    </lineage>
</organism>
<dbReference type="PANTHER" id="PTHR47514:SF1">
    <property type="entry name" value="TRANSKETOLASE N-TERMINAL SECTION-RELATED"/>
    <property type="match status" value="1"/>
</dbReference>
<evidence type="ECO:0000313" key="6">
    <source>
        <dbReference type="Proteomes" id="UP000195569"/>
    </source>
</evidence>
<dbReference type="Pfam" id="PF00456">
    <property type="entry name" value="Transketolase_N"/>
    <property type="match status" value="1"/>
</dbReference>
<gene>
    <name evidence="5" type="ORF">BN2476_630041</name>
</gene>
<dbReference type="GO" id="GO:0004802">
    <property type="term" value="F:transketolase activity"/>
    <property type="evidence" value="ECO:0007669"/>
    <property type="project" value="UniProtKB-EC"/>
</dbReference>
<dbReference type="EMBL" id="CYGY02000063">
    <property type="protein sequence ID" value="SIT48179.1"/>
    <property type="molecule type" value="Genomic_DNA"/>
</dbReference>
<dbReference type="SUPFAM" id="SSF52518">
    <property type="entry name" value="Thiamin diphosphate-binding fold (THDP-binding)"/>
    <property type="match status" value="1"/>
</dbReference>
<dbReference type="OrthoDB" id="8732661at2"/>
<evidence type="ECO:0000313" key="5">
    <source>
        <dbReference type="EMBL" id="SIT48179.1"/>
    </source>
</evidence>
<dbReference type="InterPro" id="IPR005474">
    <property type="entry name" value="Transketolase_N"/>
</dbReference>
<dbReference type="InterPro" id="IPR029061">
    <property type="entry name" value="THDP-binding"/>
</dbReference>
<sequence length="272" mass="29735">MADKLDTAFLKHRASLIRTSLLQLIAEAGTGHPASSLSCVEILVSLYYGTQNVNPESPLAKRDMVVLSKGHAVPALYSILLDLGILTRKPNDRLRAYGCQFQGHPDTRFTTGIDVSTGSLGQGLSIGLGYVLGTRMKGSDRRAFVILGDGECQEGQVWEAALLASAHSARNLYAIVDYNKIQHDGAIECIVPLEPFVDKWNAFGWRVLEVDGHDFRQLEQALSHSPDPRPTAIIAHTIKGKGVGYMEGNWQWHSVADADRLKRDFSAGILNA</sequence>
<protein>
    <submittedName>
        <fullName evidence="5">Transketolase N-terminal section</fullName>
        <ecNumber evidence="5">2.2.1.1</ecNumber>
    </submittedName>
</protein>
<keyword evidence="3" id="KW-0786">Thiamine pyrophosphate</keyword>
<comment type="caution">
    <text evidence="5">The sequence shown here is derived from an EMBL/GenBank/DDBJ whole genome shotgun (WGS) entry which is preliminary data.</text>
</comment>
<evidence type="ECO:0000259" key="4">
    <source>
        <dbReference type="Pfam" id="PF00456"/>
    </source>
</evidence>
<name>A0A1N7SMH3_9BURK</name>
<evidence type="ECO:0000256" key="1">
    <source>
        <dbReference type="ARBA" id="ARBA00001964"/>
    </source>
</evidence>
<dbReference type="RefSeq" id="WP_087737885.1">
    <property type="nucleotide sequence ID" value="NZ_CYGY02000063.1"/>
</dbReference>
<dbReference type="Proteomes" id="UP000195569">
    <property type="component" value="Unassembled WGS sequence"/>
</dbReference>
<comment type="cofactor">
    <cofactor evidence="1">
        <name>thiamine diphosphate</name>
        <dbReference type="ChEBI" id="CHEBI:58937"/>
    </cofactor>
</comment>
<feature type="domain" description="Transketolase N-terminal" evidence="4">
    <location>
        <begin position="14"/>
        <end position="255"/>
    </location>
</feature>
<keyword evidence="5" id="KW-0808">Transferase</keyword>
<dbReference type="CDD" id="cd02012">
    <property type="entry name" value="TPP_TK"/>
    <property type="match status" value="1"/>
</dbReference>